<accession>A0A8H6XGH0</accession>
<evidence type="ECO:0000313" key="8">
    <source>
        <dbReference type="Proteomes" id="UP000623467"/>
    </source>
</evidence>
<feature type="transmembrane region" description="Helical" evidence="6">
    <location>
        <begin position="520"/>
        <end position="540"/>
    </location>
</feature>
<evidence type="ECO:0000256" key="2">
    <source>
        <dbReference type="ARBA" id="ARBA00022448"/>
    </source>
</evidence>
<gene>
    <name evidence="7" type="ORF">MSAN_02132200</name>
</gene>
<dbReference type="PANTHER" id="PTHR45649">
    <property type="entry name" value="AMINO-ACID PERMEASE BAT1"/>
    <property type="match status" value="1"/>
</dbReference>
<keyword evidence="2" id="KW-0813">Transport</keyword>
<dbReference type="PIRSF" id="PIRSF006060">
    <property type="entry name" value="AA_transporter"/>
    <property type="match status" value="1"/>
</dbReference>
<dbReference type="GO" id="GO:0022857">
    <property type="term" value="F:transmembrane transporter activity"/>
    <property type="evidence" value="ECO:0007669"/>
    <property type="project" value="InterPro"/>
</dbReference>
<keyword evidence="8" id="KW-1185">Reference proteome</keyword>
<organism evidence="7 8">
    <name type="scientific">Mycena sanguinolenta</name>
    <dbReference type="NCBI Taxonomy" id="230812"/>
    <lineage>
        <taxon>Eukaryota</taxon>
        <taxon>Fungi</taxon>
        <taxon>Dikarya</taxon>
        <taxon>Basidiomycota</taxon>
        <taxon>Agaricomycotina</taxon>
        <taxon>Agaricomycetes</taxon>
        <taxon>Agaricomycetidae</taxon>
        <taxon>Agaricales</taxon>
        <taxon>Marasmiineae</taxon>
        <taxon>Mycenaceae</taxon>
        <taxon>Mycena</taxon>
    </lineage>
</organism>
<feature type="transmembrane region" description="Helical" evidence="6">
    <location>
        <begin position="171"/>
        <end position="191"/>
    </location>
</feature>
<feature type="transmembrane region" description="Helical" evidence="6">
    <location>
        <begin position="428"/>
        <end position="449"/>
    </location>
</feature>
<keyword evidence="4 6" id="KW-1133">Transmembrane helix</keyword>
<dbReference type="OrthoDB" id="3257095at2759"/>
<dbReference type="GO" id="GO:0016020">
    <property type="term" value="C:membrane"/>
    <property type="evidence" value="ECO:0007669"/>
    <property type="project" value="UniProtKB-SubCell"/>
</dbReference>
<dbReference type="InterPro" id="IPR002293">
    <property type="entry name" value="AA/rel_permease1"/>
</dbReference>
<sequence length="582" mass="63287">MSDSVHQETKATMAADEAELARMGYKQELRRELGLMQNFGVWTDVIGEIGVNSTTPGLVQYHLGDYWYSISVLVWIGPAVMVWGWVVVSVFTMLVGLAMAGLRKIYFKNDNLLKSNLVPTQLPEVLISGPRCCPNRKTRPWLRGSLVDILPSDIVPSFIADLGWFNLLGQVAGTTGISFACATFLSTACTLKTDFVPTSHTTIGIYAAVLVAQGTINTFGVEILHYLNNVSVWWHAIVLQGTFSLVVAMLAKAPTHQSGTFVFKTFLDGTSADPTDGWGVRASHAYVVVTGILMAQYTLTGFDASAHMTEETKNAAMSGSIGIIMAIGVSAIMGWFLILGLLFSIQDLETTLQSGTGQPVTQIFLDTVGENGAIVLMVIVIGAMFFCGTFNITSNSRMMFAFARDGGIPGHKFFNYVNAKWKSPIRTVWLACFLSFCLGLPSLGSSVAFSAATSIATIGLFISYAIPIALRVVYRDKFVRGPFHLGAFSYPVALTAVVWMAFISIAFILPQVNPVTSQTFNYSVVAVGIVIVYSVGFWLLSARKWFTGPVKQIAAEEMGINVMEPAEALKFAEQEKTKQTES</sequence>
<comment type="caution">
    <text evidence="7">The sequence shown here is derived from an EMBL/GenBank/DDBJ whole genome shotgun (WGS) entry which is preliminary data.</text>
</comment>
<comment type="subcellular location">
    <subcellularLocation>
        <location evidence="1">Membrane</location>
        <topology evidence="1">Multi-pass membrane protein</topology>
    </subcellularLocation>
</comment>
<evidence type="ECO:0000256" key="6">
    <source>
        <dbReference type="SAM" id="Phobius"/>
    </source>
</evidence>
<name>A0A8H6XGH0_9AGAR</name>
<feature type="transmembrane region" description="Helical" evidence="6">
    <location>
        <begin position="323"/>
        <end position="345"/>
    </location>
</feature>
<dbReference type="Proteomes" id="UP000623467">
    <property type="component" value="Unassembled WGS sequence"/>
</dbReference>
<feature type="transmembrane region" description="Helical" evidence="6">
    <location>
        <begin position="232"/>
        <end position="251"/>
    </location>
</feature>
<keyword evidence="5 6" id="KW-0472">Membrane</keyword>
<dbReference type="PANTHER" id="PTHR45649:SF26">
    <property type="entry name" value="OS04G0435100 PROTEIN"/>
    <property type="match status" value="1"/>
</dbReference>
<evidence type="ECO:0000256" key="5">
    <source>
        <dbReference type="ARBA" id="ARBA00023136"/>
    </source>
</evidence>
<evidence type="ECO:0000256" key="4">
    <source>
        <dbReference type="ARBA" id="ARBA00022989"/>
    </source>
</evidence>
<feature type="transmembrane region" description="Helical" evidence="6">
    <location>
        <begin position="455"/>
        <end position="474"/>
    </location>
</feature>
<feature type="transmembrane region" description="Helical" evidence="6">
    <location>
        <begin position="373"/>
        <end position="392"/>
    </location>
</feature>
<feature type="transmembrane region" description="Helical" evidence="6">
    <location>
        <begin position="486"/>
        <end position="508"/>
    </location>
</feature>
<feature type="transmembrane region" description="Helical" evidence="6">
    <location>
        <begin position="203"/>
        <end position="226"/>
    </location>
</feature>
<evidence type="ECO:0000313" key="7">
    <source>
        <dbReference type="EMBL" id="KAF7340607.1"/>
    </source>
</evidence>
<reference evidence="7" key="1">
    <citation type="submission" date="2020-05" db="EMBL/GenBank/DDBJ databases">
        <title>Mycena genomes resolve the evolution of fungal bioluminescence.</title>
        <authorList>
            <person name="Tsai I.J."/>
        </authorList>
    </citation>
    <scope>NUCLEOTIDE SEQUENCE</scope>
    <source>
        <strain evidence="7">160909Yilan</strain>
    </source>
</reference>
<protein>
    <submittedName>
        <fullName evidence="7">APC amino acid permease</fullName>
    </submittedName>
</protein>
<evidence type="ECO:0000256" key="3">
    <source>
        <dbReference type="ARBA" id="ARBA00022692"/>
    </source>
</evidence>
<dbReference type="Pfam" id="PF13520">
    <property type="entry name" value="AA_permease_2"/>
    <property type="match status" value="1"/>
</dbReference>
<proteinExistence type="predicted"/>
<dbReference type="Gene3D" id="1.20.1740.10">
    <property type="entry name" value="Amino acid/polyamine transporter I"/>
    <property type="match status" value="1"/>
</dbReference>
<dbReference type="AlphaFoldDB" id="A0A8H6XGH0"/>
<dbReference type="EMBL" id="JACAZH010000030">
    <property type="protein sequence ID" value="KAF7340607.1"/>
    <property type="molecule type" value="Genomic_DNA"/>
</dbReference>
<keyword evidence="3 6" id="KW-0812">Transmembrane</keyword>
<feature type="transmembrane region" description="Helical" evidence="6">
    <location>
        <begin position="66"/>
        <end position="99"/>
    </location>
</feature>
<evidence type="ECO:0000256" key="1">
    <source>
        <dbReference type="ARBA" id="ARBA00004141"/>
    </source>
</evidence>